<proteinExistence type="predicted"/>
<evidence type="ECO:0000313" key="2">
    <source>
        <dbReference type="EMBL" id="KAK3393543.1"/>
    </source>
</evidence>
<dbReference type="AlphaFoldDB" id="A0AAE0P4Y1"/>
<feature type="chain" id="PRO_5042022496" evidence="1">
    <location>
        <begin position="27"/>
        <end position="135"/>
    </location>
</feature>
<evidence type="ECO:0000313" key="3">
    <source>
        <dbReference type="Proteomes" id="UP001285441"/>
    </source>
</evidence>
<name>A0AAE0P4Y1_9PEZI</name>
<gene>
    <name evidence="2" type="ORF">B0H63DRAFT_505415</name>
</gene>
<dbReference type="Proteomes" id="UP001285441">
    <property type="component" value="Unassembled WGS sequence"/>
</dbReference>
<comment type="caution">
    <text evidence="2">The sequence shown here is derived from an EMBL/GenBank/DDBJ whole genome shotgun (WGS) entry which is preliminary data.</text>
</comment>
<protein>
    <submittedName>
        <fullName evidence="2">Uncharacterized protein</fullName>
    </submittedName>
</protein>
<keyword evidence="3" id="KW-1185">Reference proteome</keyword>
<reference evidence="2" key="1">
    <citation type="journal article" date="2023" name="Mol. Phylogenet. Evol.">
        <title>Genome-scale phylogeny and comparative genomics of the fungal order Sordariales.</title>
        <authorList>
            <person name="Hensen N."/>
            <person name="Bonometti L."/>
            <person name="Westerberg I."/>
            <person name="Brannstrom I.O."/>
            <person name="Guillou S."/>
            <person name="Cros-Aarteil S."/>
            <person name="Calhoun S."/>
            <person name="Haridas S."/>
            <person name="Kuo A."/>
            <person name="Mondo S."/>
            <person name="Pangilinan J."/>
            <person name="Riley R."/>
            <person name="LaButti K."/>
            <person name="Andreopoulos B."/>
            <person name="Lipzen A."/>
            <person name="Chen C."/>
            <person name="Yan M."/>
            <person name="Daum C."/>
            <person name="Ng V."/>
            <person name="Clum A."/>
            <person name="Steindorff A."/>
            <person name="Ohm R.A."/>
            <person name="Martin F."/>
            <person name="Silar P."/>
            <person name="Natvig D.O."/>
            <person name="Lalanne C."/>
            <person name="Gautier V."/>
            <person name="Ament-Velasquez S.L."/>
            <person name="Kruys A."/>
            <person name="Hutchinson M.I."/>
            <person name="Powell A.J."/>
            <person name="Barry K."/>
            <person name="Miller A.N."/>
            <person name="Grigoriev I.V."/>
            <person name="Debuchy R."/>
            <person name="Gladieux P."/>
            <person name="Hiltunen Thoren M."/>
            <person name="Johannesson H."/>
        </authorList>
    </citation>
    <scope>NUCLEOTIDE SEQUENCE</scope>
    <source>
        <strain evidence="2">CBS 232.78</strain>
    </source>
</reference>
<reference evidence="2" key="2">
    <citation type="submission" date="2023-06" db="EMBL/GenBank/DDBJ databases">
        <authorList>
            <consortium name="Lawrence Berkeley National Laboratory"/>
            <person name="Haridas S."/>
            <person name="Hensen N."/>
            <person name="Bonometti L."/>
            <person name="Westerberg I."/>
            <person name="Brannstrom I.O."/>
            <person name="Guillou S."/>
            <person name="Cros-Aarteil S."/>
            <person name="Calhoun S."/>
            <person name="Kuo A."/>
            <person name="Mondo S."/>
            <person name="Pangilinan J."/>
            <person name="Riley R."/>
            <person name="LaButti K."/>
            <person name="Andreopoulos B."/>
            <person name="Lipzen A."/>
            <person name="Chen C."/>
            <person name="Yanf M."/>
            <person name="Daum C."/>
            <person name="Ng V."/>
            <person name="Clum A."/>
            <person name="Steindorff A."/>
            <person name="Ohm R."/>
            <person name="Martin F."/>
            <person name="Silar P."/>
            <person name="Natvig D."/>
            <person name="Lalanne C."/>
            <person name="Gautier V."/>
            <person name="Ament-velasquez S.L."/>
            <person name="Kruys A."/>
            <person name="Hutchinson M.I."/>
            <person name="Powell A.J."/>
            <person name="Barry K."/>
            <person name="Miller A.N."/>
            <person name="Grigoriev I.V."/>
            <person name="Debuchy R."/>
            <person name="Gladieux P."/>
            <person name="Thoren M.H."/>
            <person name="Johannesson H."/>
        </authorList>
    </citation>
    <scope>NUCLEOTIDE SEQUENCE</scope>
    <source>
        <strain evidence="2">CBS 232.78</strain>
    </source>
</reference>
<evidence type="ECO:0000256" key="1">
    <source>
        <dbReference type="SAM" id="SignalP"/>
    </source>
</evidence>
<organism evidence="2 3">
    <name type="scientific">Podospora didyma</name>
    <dbReference type="NCBI Taxonomy" id="330526"/>
    <lineage>
        <taxon>Eukaryota</taxon>
        <taxon>Fungi</taxon>
        <taxon>Dikarya</taxon>
        <taxon>Ascomycota</taxon>
        <taxon>Pezizomycotina</taxon>
        <taxon>Sordariomycetes</taxon>
        <taxon>Sordariomycetidae</taxon>
        <taxon>Sordariales</taxon>
        <taxon>Podosporaceae</taxon>
        <taxon>Podospora</taxon>
    </lineage>
</organism>
<feature type="signal peptide" evidence="1">
    <location>
        <begin position="1"/>
        <end position="26"/>
    </location>
</feature>
<dbReference type="EMBL" id="JAULSW010000001">
    <property type="protein sequence ID" value="KAK3393543.1"/>
    <property type="molecule type" value="Genomic_DNA"/>
</dbReference>
<accession>A0AAE0P4Y1</accession>
<sequence length="135" mass="14965">MKLSPSSTLLFSSALCLSLFSSAVLAAPADTELFNRETNSTLERRCNGKINGYTQNSDCTGDFFEWTNLCDAGCVTNIDGNGNPTPMHSLYTYSSVNNWHIRVWSGPYCTGSILDNWFSGEGCRGHWTIYSYSFV</sequence>
<keyword evidence="1" id="KW-0732">Signal</keyword>